<keyword evidence="2" id="KW-1185">Reference proteome</keyword>
<reference evidence="1 2" key="1">
    <citation type="journal article" date="2012" name="Genome Biol.">
        <title>Sequencing three crocodilian genomes to illuminate the evolution of archosaurs and amniotes.</title>
        <authorList>
            <person name="St John J.A."/>
            <person name="Braun E.L."/>
            <person name="Isberg S.R."/>
            <person name="Miles L.G."/>
            <person name="Chong A.Y."/>
            <person name="Gongora J."/>
            <person name="Dalzell P."/>
            <person name="Moran C."/>
            <person name="Bed'hom B."/>
            <person name="Abzhanov A."/>
            <person name="Burgess S.C."/>
            <person name="Cooksey A.M."/>
            <person name="Castoe T.A."/>
            <person name="Crawford N.G."/>
            <person name="Densmore L.D."/>
            <person name="Drew J.C."/>
            <person name="Edwards S.V."/>
            <person name="Faircloth B.C."/>
            <person name="Fujita M.K."/>
            <person name="Greenwold M.J."/>
            <person name="Hoffmann F.G."/>
            <person name="Howard J.M."/>
            <person name="Iguchi T."/>
            <person name="Janes D.E."/>
            <person name="Khan S.Y."/>
            <person name="Kohno S."/>
            <person name="de Koning A.J."/>
            <person name="Lance S.L."/>
            <person name="McCarthy F.M."/>
            <person name="McCormack J.E."/>
            <person name="Merchant M.E."/>
            <person name="Peterson D.G."/>
            <person name="Pollock D.D."/>
            <person name="Pourmand N."/>
            <person name="Raney B.J."/>
            <person name="Roessler K.A."/>
            <person name="Sanford J.R."/>
            <person name="Sawyer R.H."/>
            <person name="Schmidt C.J."/>
            <person name="Triplett E.W."/>
            <person name="Tuberville T.D."/>
            <person name="Venegas-Anaya M."/>
            <person name="Howard J.T."/>
            <person name="Jarvis E.D."/>
            <person name="Guillette L.J.Jr."/>
            <person name="Glenn T.C."/>
            <person name="Green R.E."/>
            <person name="Ray D.A."/>
        </authorList>
    </citation>
    <scope>NUCLEOTIDE SEQUENCE [LARGE SCALE GENOMIC DNA]</scope>
    <source>
        <strain evidence="1">KSC_2009_1</strain>
    </source>
</reference>
<sequence length="92" mass="10552">MHPHPPWVLWQSTDFFCWTSWSQLAPEFAGTVSCPRLETAVKKAALVKARGWVADRSQHLKYIQTVIIAQDLLCCHLVVSLVRKAILCYQEE</sequence>
<comment type="caution">
    <text evidence="1">The sequence shown here is derived from an EMBL/GenBank/DDBJ whole genome shotgun (WGS) entry which is preliminary data.</text>
</comment>
<dbReference type="EMBL" id="AKHW03004004">
    <property type="protein sequence ID" value="KYO32197.1"/>
    <property type="molecule type" value="Genomic_DNA"/>
</dbReference>
<organism evidence="1 2">
    <name type="scientific">Alligator mississippiensis</name>
    <name type="common">American alligator</name>
    <dbReference type="NCBI Taxonomy" id="8496"/>
    <lineage>
        <taxon>Eukaryota</taxon>
        <taxon>Metazoa</taxon>
        <taxon>Chordata</taxon>
        <taxon>Craniata</taxon>
        <taxon>Vertebrata</taxon>
        <taxon>Euteleostomi</taxon>
        <taxon>Archelosauria</taxon>
        <taxon>Archosauria</taxon>
        <taxon>Crocodylia</taxon>
        <taxon>Alligatoridae</taxon>
        <taxon>Alligatorinae</taxon>
        <taxon>Alligator</taxon>
    </lineage>
</organism>
<gene>
    <name evidence="1" type="ORF">Y1Q_0007182</name>
</gene>
<proteinExistence type="predicted"/>
<accession>A0A151N653</accession>
<protein>
    <submittedName>
        <fullName evidence="1">Uncharacterized protein</fullName>
    </submittedName>
</protein>
<dbReference type="Proteomes" id="UP000050525">
    <property type="component" value="Unassembled WGS sequence"/>
</dbReference>
<name>A0A151N653_ALLMI</name>
<evidence type="ECO:0000313" key="1">
    <source>
        <dbReference type="EMBL" id="KYO32197.1"/>
    </source>
</evidence>
<dbReference type="AlphaFoldDB" id="A0A151N653"/>
<evidence type="ECO:0000313" key="2">
    <source>
        <dbReference type="Proteomes" id="UP000050525"/>
    </source>
</evidence>